<sequence>MSSVGDPNGKPAVYSLGNKSLYERVYEEGKRIGKRPSLLNILIGLNKKKDKAIEEPTGEVYNSRLEQAYQKYLALFREQYGEDADPLQVPWDKTLWKQTEPVRERLGKCRMLGADYNSFDEPLMDAGPSRTTPASAAVIEDLQRRCSEVEARNKAFKQKVEEV</sequence>
<dbReference type="AlphaFoldDB" id="A0AAV3QQ28"/>
<name>A0AAV3QQ28_LITER</name>
<protein>
    <submittedName>
        <fullName evidence="1">Uncharacterized protein</fullName>
    </submittedName>
</protein>
<dbReference type="Proteomes" id="UP001454036">
    <property type="component" value="Unassembled WGS sequence"/>
</dbReference>
<dbReference type="EMBL" id="BAABME010005509">
    <property type="protein sequence ID" value="GAA0165834.1"/>
    <property type="molecule type" value="Genomic_DNA"/>
</dbReference>
<gene>
    <name evidence="1" type="ORF">LIER_21132</name>
</gene>
<comment type="caution">
    <text evidence="1">The sequence shown here is derived from an EMBL/GenBank/DDBJ whole genome shotgun (WGS) entry which is preliminary data.</text>
</comment>
<evidence type="ECO:0000313" key="1">
    <source>
        <dbReference type="EMBL" id="GAA0165834.1"/>
    </source>
</evidence>
<keyword evidence="2" id="KW-1185">Reference proteome</keyword>
<proteinExistence type="predicted"/>
<evidence type="ECO:0000313" key="2">
    <source>
        <dbReference type="Proteomes" id="UP001454036"/>
    </source>
</evidence>
<accession>A0AAV3QQ28</accession>
<reference evidence="1 2" key="1">
    <citation type="submission" date="2024-01" db="EMBL/GenBank/DDBJ databases">
        <title>The complete chloroplast genome sequence of Lithospermum erythrorhizon: insights into the phylogenetic relationship among Boraginaceae species and the maternal lineages of purple gromwells.</title>
        <authorList>
            <person name="Okada T."/>
            <person name="Watanabe K."/>
        </authorList>
    </citation>
    <scope>NUCLEOTIDE SEQUENCE [LARGE SCALE GENOMIC DNA]</scope>
</reference>
<organism evidence="1 2">
    <name type="scientific">Lithospermum erythrorhizon</name>
    <name type="common">Purple gromwell</name>
    <name type="synonym">Lithospermum officinale var. erythrorhizon</name>
    <dbReference type="NCBI Taxonomy" id="34254"/>
    <lineage>
        <taxon>Eukaryota</taxon>
        <taxon>Viridiplantae</taxon>
        <taxon>Streptophyta</taxon>
        <taxon>Embryophyta</taxon>
        <taxon>Tracheophyta</taxon>
        <taxon>Spermatophyta</taxon>
        <taxon>Magnoliopsida</taxon>
        <taxon>eudicotyledons</taxon>
        <taxon>Gunneridae</taxon>
        <taxon>Pentapetalae</taxon>
        <taxon>asterids</taxon>
        <taxon>lamiids</taxon>
        <taxon>Boraginales</taxon>
        <taxon>Boraginaceae</taxon>
        <taxon>Boraginoideae</taxon>
        <taxon>Lithospermeae</taxon>
        <taxon>Lithospermum</taxon>
    </lineage>
</organism>